<dbReference type="EMBL" id="DXBY01000192">
    <property type="protein sequence ID" value="HIZ36347.1"/>
    <property type="molecule type" value="Genomic_DNA"/>
</dbReference>
<reference evidence="1" key="2">
    <citation type="submission" date="2021-04" db="EMBL/GenBank/DDBJ databases">
        <authorList>
            <person name="Gilroy R."/>
        </authorList>
    </citation>
    <scope>NUCLEOTIDE SEQUENCE</scope>
    <source>
        <strain evidence="1">ChiGjej4B4-7305</strain>
    </source>
</reference>
<gene>
    <name evidence="1" type="ORF">H9815_11260</name>
</gene>
<proteinExistence type="predicted"/>
<sequence>MSSRRSGRVIACTTAECRSRRDQARAFLEVAELVLSEDRREAHVAAALAVLAGIAATDAICGFSLGKWSRGQDHNQAAHLLGEVALRDTTLPAKLRRLLADKDAAHYSPNLITIDAAKAMVRQAAALLTEADAY</sequence>
<evidence type="ECO:0008006" key="3">
    <source>
        <dbReference type="Google" id="ProtNLM"/>
    </source>
</evidence>
<name>A0A9D2EFG9_9MICO</name>
<evidence type="ECO:0000313" key="2">
    <source>
        <dbReference type="Proteomes" id="UP000824037"/>
    </source>
</evidence>
<dbReference type="AlphaFoldDB" id="A0A9D2EFG9"/>
<protein>
    <recommendedName>
        <fullName evidence="3">HEPN domain-containing protein</fullName>
    </recommendedName>
</protein>
<organism evidence="1 2">
    <name type="scientific">Candidatus Ruania gallistercoris</name>
    <dbReference type="NCBI Taxonomy" id="2838746"/>
    <lineage>
        <taxon>Bacteria</taxon>
        <taxon>Bacillati</taxon>
        <taxon>Actinomycetota</taxon>
        <taxon>Actinomycetes</taxon>
        <taxon>Micrococcales</taxon>
        <taxon>Ruaniaceae</taxon>
        <taxon>Ruania</taxon>
    </lineage>
</organism>
<comment type="caution">
    <text evidence="1">The sequence shown here is derived from an EMBL/GenBank/DDBJ whole genome shotgun (WGS) entry which is preliminary data.</text>
</comment>
<dbReference type="Proteomes" id="UP000824037">
    <property type="component" value="Unassembled WGS sequence"/>
</dbReference>
<reference evidence="1" key="1">
    <citation type="journal article" date="2021" name="PeerJ">
        <title>Extensive microbial diversity within the chicken gut microbiome revealed by metagenomics and culture.</title>
        <authorList>
            <person name="Gilroy R."/>
            <person name="Ravi A."/>
            <person name="Getino M."/>
            <person name="Pursley I."/>
            <person name="Horton D.L."/>
            <person name="Alikhan N.F."/>
            <person name="Baker D."/>
            <person name="Gharbi K."/>
            <person name="Hall N."/>
            <person name="Watson M."/>
            <person name="Adriaenssens E.M."/>
            <person name="Foster-Nyarko E."/>
            <person name="Jarju S."/>
            <person name="Secka A."/>
            <person name="Antonio M."/>
            <person name="Oren A."/>
            <person name="Chaudhuri R.R."/>
            <person name="La Ragione R."/>
            <person name="Hildebrand F."/>
            <person name="Pallen M.J."/>
        </authorList>
    </citation>
    <scope>NUCLEOTIDE SEQUENCE</scope>
    <source>
        <strain evidence="1">ChiGjej4B4-7305</strain>
    </source>
</reference>
<evidence type="ECO:0000313" key="1">
    <source>
        <dbReference type="EMBL" id="HIZ36347.1"/>
    </source>
</evidence>
<accession>A0A9D2EFG9</accession>